<dbReference type="SMART" id="SM00028">
    <property type="entry name" value="TPR"/>
    <property type="match status" value="4"/>
</dbReference>
<dbReference type="Pfam" id="PF13181">
    <property type="entry name" value="TPR_8"/>
    <property type="match status" value="1"/>
</dbReference>
<accession>A0A1T5AEA4</accession>
<name>A0A1T5AEA4_9BACT</name>
<dbReference type="Proteomes" id="UP000190852">
    <property type="component" value="Unassembled WGS sequence"/>
</dbReference>
<feature type="region of interest" description="Disordered" evidence="2">
    <location>
        <begin position="1093"/>
        <end position="1113"/>
    </location>
</feature>
<feature type="region of interest" description="Disordered" evidence="2">
    <location>
        <begin position="1136"/>
        <end position="1168"/>
    </location>
</feature>
<dbReference type="PROSITE" id="PS50005">
    <property type="entry name" value="TPR"/>
    <property type="match status" value="1"/>
</dbReference>
<evidence type="ECO:0000256" key="1">
    <source>
        <dbReference type="PROSITE-ProRule" id="PRU00339"/>
    </source>
</evidence>
<keyword evidence="1" id="KW-0802">TPR repeat</keyword>
<proteinExistence type="predicted"/>
<feature type="repeat" description="TPR" evidence="1">
    <location>
        <begin position="318"/>
        <end position="351"/>
    </location>
</feature>
<dbReference type="Gene3D" id="1.25.40.10">
    <property type="entry name" value="Tetratricopeptide repeat domain"/>
    <property type="match status" value="3"/>
</dbReference>
<dbReference type="RefSeq" id="WP_079682422.1">
    <property type="nucleotide sequence ID" value="NZ_FUYQ01000003.1"/>
</dbReference>
<keyword evidence="4" id="KW-1185">Reference proteome</keyword>
<dbReference type="InterPro" id="IPR019734">
    <property type="entry name" value="TPR_rpt"/>
</dbReference>
<gene>
    <name evidence="3" type="ORF">SAMN05660349_00638</name>
</gene>
<evidence type="ECO:0000256" key="2">
    <source>
        <dbReference type="SAM" id="MobiDB-lite"/>
    </source>
</evidence>
<dbReference type="EMBL" id="FUYQ01000003">
    <property type="protein sequence ID" value="SKB33288.1"/>
    <property type="molecule type" value="Genomic_DNA"/>
</dbReference>
<protein>
    <submittedName>
        <fullName evidence="3">Tetratricopeptide repeat-containing protein</fullName>
    </submittedName>
</protein>
<evidence type="ECO:0000313" key="4">
    <source>
        <dbReference type="Proteomes" id="UP000190852"/>
    </source>
</evidence>
<sequence>MKKQTGYISALCVFVLLASCSTKENTMSSRFYHAFTSRYNIYFNGKTSFDESMKSLQDGHKDNYTEQLLMYPVSGLSKEKQTTGGSFDRAIEKSNKAIKLHSIQTKPLKKPGWRNDPKQKALQEMEEYNPFLKKCWLLLGESQFYNADFLQASATFSYIARHYAQDEEMVAEAKLWQARSYAELGWMYESEDILNKLNINGIPKSKQRRYASVYADYLIKSKQSKEAIPYLITAIKAEKNRKQRTRMKYLLGQLYAGEGLDGLAYKAFGQVISANPPYEMEFAARIRQTEVFPGGNATKVIRKLQSMARSEKNVDYLDQVYYAIGNVYMSQQDTIRAIESYKSAIEKSKRNGLDKAICQLRLGDIYFKQRAYEKAQPCFLGALSALDKKHRDYERVAKQSVILDELVIHTEAVHLQDSLQTLAKMSEPERLAVIGKIIDKVKKDEEEQKRAAEQAAFLAEQDAKGSGINRTGTGTRTVTMPVATGENSFYFYNPQTVADGKRQFQTRWGRRLLEDNWRRLKKAMNTFVENQDSNTLSDNVQGTAPDRENQVVSVDSLPSPVASQDPKDPAFYLQQIPLTEEDLLASDLIIADGLFNMGKIYKDKLEDLPLAIETFETLDRRFPQNKYRLDSYYQLYLMGLRLEDRSLAAQYKSKLMQTFPESDYALAVADPNYAYNIRMMDRVQDSIYEKTYNQYLAGDTTNVRENYRKVTTAYPLSKLLPKFTFLEALTYVQSGDANRFKEALKALVEKYPQADVTELAGEMLKGVLRGRSMVQGDVTGMKWNMRFGLQDGIEPGAIDSTRIFTAGINEPYRMLLIYPAGKVELNQLLFTVASYNFANFMIKEFDLSSESFGEMNMLFIRGFVGMEEILQYYRMIHSESGYAANIEKAVGILPISESNYEVLIHGKTLDEYITFFNENFGESAPEIVSRWRIRLMDQADEITEIPAPSFVSDVTDQQADSTNTQSAVPDSIQLIQRPIDSLLLDRTEKAIDLPTDSTRVNEIIQDTLPESEFSADSIPGSVVPESKELTLKEIQAIRAKEAAEEEALKKQQREEFEAKQKADKELQEQKAKERADILKKQEIENQALLKAKADREKALEKEQKDRLKQAEAARKQKIKERKLLLKEKERAYKEQLKKREAERKQKEKLYQQKLRDREKERREALKQK</sequence>
<dbReference type="AlphaFoldDB" id="A0A1T5AEA4"/>
<evidence type="ECO:0000313" key="3">
    <source>
        <dbReference type="EMBL" id="SKB33288.1"/>
    </source>
</evidence>
<dbReference type="SUPFAM" id="SSF48452">
    <property type="entry name" value="TPR-like"/>
    <property type="match status" value="1"/>
</dbReference>
<reference evidence="4" key="1">
    <citation type="submission" date="2017-02" db="EMBL/GenBank/DDBJ databases">
        <authorList>
            <person name="Varghese N."/>
            <person name="Submissions S."/>
        </authorList>
    </citation>
    <scope>NUCLEOTIDE SEQUENCE [LARGE SCALE GENOMIC DNA]</scope>
    <source>
        <strain evidence="4">DSM 24967</strain>
    </source>
</reference>
<organism evidence="3 4">
    <name type="scientific">Parabacteroides chartae</name>
    <dbReference type="NCBI Taxonomy" id="1037355"/>
    <lineage>
        <taxon>Bacteria</taxon>
        <taxon>Pseudomonadati</taxon>
        <taxon>Bacteroidota</taxon>
        <taxon>Bacteroidia</taxon>
        <taxon>Bacteroidales</taxon>
        <taxon>Tannerellaceae</taxon>
        <taxon>Parabacteroides</taxon>
    </lineage>
</organism>
<dbReference type="PROSITE" id="PS51257">
    <property type="entry name" value="PROKAR_LIPOPROTEIN"/>
    <property type="match status" value="1"/>
</dbReference>
<dbReference type="InterPro" id="IPR011990">
    <property type="entry name" value="TPR-like_helical_dom_sf"/>
</dbReference>